<gene>
    <name evidence="1" type="ORF">Fcan01_20785</name>
</gene>
<dbReference type="Proteomes" id="UP000198287">
    <property type="component" value="Unassembled WGS sequence"/>
</dbReference>
<name>A0A226DF91_FOLCA</name>
<protein>
    <submittedName>
        <fullName evidence="1">Chloroplast processing peptidase</fullName>
    </submittedName>
</protein>
<reference evidence="1 2" key="1">
    <citation type="submission" date="2015-12" db="EMBL/GenBank/DDBJ databases">
        <title>The genome of Folsomia candida.</title>
        <authorList>
            <person name="Faddeeva A."/>
            <person name="Derks M.F."/>
            <person name="Anvar Y."/>
            <person name="Smit S."/>
            <person name="Van Straalen N."/>
            <person name="Roelofs D."/>
        </authorList>
    </citation>
    <scope>NUCLEOTIDE SEQUENCE [LARGE SCALE GENOMIC DNA]</scope>
    <source>
        <strain evidence="1 2">VU population</strain>
        <tissue evidence="1">Whole body</tissue>
    </source>
</reference>
<evidence type="ECO:0000313" key="2">
    <source>
        <dbReference type="Proteomes" id="UP000198287"/>
    </source>
</evidence>
<organism evidence="1 2">
    <name type="scientific">Folsomia candida</name>
    <name type="common">Springtail</name>
    <dbReference type="NCBI Taxonomy" id="158441"/>
    <lineage>
        <taxon>Eukaryota</taxon>
        <taxon>Metazoa</taxon>
        <taxon>Ecdysozoa</taxon>
        <taxon>Arthropoda</taxon>
        <taxon>Hexapoda</taxon>
        <taxon>Collembola</taxon>
        <taxon>Entomobryomorpha</taxon>
        <taxon>Isotomoidea</taxon>
        <taxon>Isotomidae</taxon>
        <taxon>Proisotominae</taxon>
        <taxon>Folsomia</taxon>
    </lineage>
</organism>
<sequence>MVDDFKIKFINNEGDFIAHLAFQVPTLHVNGEYMTNLTLLAKYVVTPDMYFLGNSSYNSSLSSLEFGLEVEGRASAFENIFIRSVNLSFDYKNFDTQFANLTLRSAARPLGSTFEWFRQIFTFSEIPKYFKWDWTNFHKTLDLPAVADEIGRCLLQNVFSECTLMDLLVSAECMQLNIDEECLRTDILDVYFPLQAGSYNIKENGERVRRCCCDYTCCFIPPTPMLEVSPSNLRPLVHHVAANVGDLFLSGEGIFGLGRHNISSRKVRNRARGHDADPVLSLPDAEVQVMWRDAYSSLIGGMFRTWGSEVRGYLDGRENISTECLDENGTFVANYSVEFPVIYLSGNYDSDLTLYPSFSYRDRGELSLIGTGQYNWTMEPVWIIVKVFRRAPMTEKMSVSNVDFSIGIERPQGREGLKFTALHNFFILFNGTVKNEKHPTYWREVIEYRIIDDFLFHDRNNEHKISFPEVVGNQLQCALDYAVGNCNILDLVASGDCLRVDRNDNCFGDNVMTVRQPSTWSTAMTSEPETEFTEDGTPAMTTYLTTSTTVASTTSTTTEAPDIPDNVDLLLNQTQILLDQAQLLLKIVQGQI</sequence>
<proteinExistence type="predicted"/>
<comment type="caution">
    <text evidence="1">The sequence shown here is derived from an EMBL/GenBank/DDBJ whole genome shotgun (WGS) entry which is preliminary data.</text>
</comment>
<dbReference type="AlphaFoldDB" id="A0A226DF91"/>
<dbReference type="EMBL" id="LNIX01000019">
    <property type="protein sequence ID" value="OXA44212.1"/>
    <property type="molecule type" value="Genomic_DNA"/>
</dbReference>
<evidence type="ECO:0000313" key="1">
    <source>
        <dbReference type="EMBL" id="OXA44212.1"/>
    </source>
</evidence>
<accession>A0A226DF91</accession>
<keyword evidence="2" id="KW-1185">Reference proteome</keyword>